<evidence type="ECO:0000259" key="4">
    <source>
        <dbReference type="PROSITE" id="PS01124"/>
    </source>
</evidence>
<feature type="domain" description="HTH araC/xylS-type" evidence="4">
    <location>
        <begin position="101"/>
        <end position="180"/>
    </location>
</feature>
<dbReference type="Gene3D" id="1.10.10.60">
    <property type="entry name" value="Homeodomain-like"/>
    <property type="match status" value="1"/>
</dbReference>
<keyword evidence="1" id="KW-0805">Transcription regulation</keyword>
<reference evidence="6" key="1">
    <citation type="submission" date="2016-11" db="EMBL/GenBank/DDBJ databases">
        <authorList>
            <person name="Varghese N."/>
            <person name="Submissions S."/>
        </authorList>
    </citation>
    <scope>NUCLEOTIDE SEQUENCE [LARGE SCALE GENOMIC DNA]</scope>
    <source>
        <strain evidence="6">DSM 17539</strain>
    </source>
</reference>
<evidence type="ECO:0000256" key="3">
    <source>
        <dbReference type="ARBA" id="ARBA00023163"/>
    </source>
</evidence>
<gene>
    <name evidence="5" type="ORF">SAMN03080594_10210</name>
</gene>
<protein>
    <submittedName>
        <fullName evidence="5">Helix-turn-helix domain-containing protein</fullName>
    </submittedName>
</protein>
<dbReference type="PANTHER" id="PTHR43280:SF31">
    <property type="entry name" value="TRANSCRIPTIONAL REGULATORY PROTEIN"/>
    <property type="match status" value="1"/>
</dbReference>
<keyword evidence="6" id="KW-1185">Reference proteome</keyword>
<dbReference type="OrthoDB" id="952277at2"/>
<dbReference type="SUPFAM" id="SSF46689">
    <property type="entry name" value="Homeodomain-like"/>
    <property type="match status" value="1"/>
</dbReference>
<evidence type="ECO:0000256" key="2">
    <source>
        <dbReference type="ARBA" id="ARBA00023125"/>
    </source>
</evidence>
<dbReference type="Proteomes" id="UP000184406">
    <property type="component" value="Unassembled WGS sequence"/>
</dbReference>
<dbReference type="InterPro" id="IPR018060">
    <property type="entry name" value="HTH_AraC"/>
</dbReference>
<evidence type="ECO:0000313" key="6">
    <source>
        <dbReference type="Proteomes" id="UP000184406"/>
    </source>
</evidence>
<dbReference type="GO" id="GO:0043565">
    <property type="term" value="F:sequence-specific DNA binding"/>
    <property type="evidence" value="ECO:0007669"/>
    <property type="project" value="InterPro"/>
</dbReference>
<dbReference type="AlphaFoldDB" id="A0A1M4XAW9"/>
<dbReference type="PROSITE" id="PS01124">
    <property type="entry name" value="HTH_ARAC_FAMILY_2"/>
    <property type="match status" value="1"/>
</dbReference>
<dbReference type="Pfam" id="PF12833">
    <property type="entry name" value="HTH_18"/>
    <property type="match status" value="1"/>
</dbReference>
<organism evidence="5 6">
    <name type="scientific">Arenibacter palladensis</name>
    <dbReference type="NCBI Taxonomy" id="237373"/>
    <lineage>
        <taxon>Bacteria</taxon>
        <taxon>Pseudomonadati</taxon>
        <taxon>Bacteroidota</taxon>
        <taxon>Flavobacteriia</taxon>
        <taxon>Flavobacteriales</taxon>
        <taxon>Flavobacteriaceae</taxon>
        <taxon>Arenibacter</taxon>
    </lineage>
</organism>
<dbReference type="PANTHER" id="PTHR43280">
    <property type="entry name" value="ARAC-FAMILY TRANSCRIPTIONAL REGULATOR"/>
    <property type="match status" value="1"/>
</dbReference>
<keyword evidence="3" id="KW-0804">Transcription</keyword>
<accession>A0A1M4XAW9</accession>
<proteinExistence type="predicted"/>
<dbReference type="RefSeq" id="WP_072860896.1">
    <property type="nucleotide sequence ID" value="NZ_FQUX01000002.1"/>
</dbReference>
<sequence>MATNILFVKNMVCHRCILAVRDILLDLSISFDQVSIGEIHLSESLTKEQNELLSTNLNQIGLQLIDNRMNGLVEKIKQLVIMKARKEVGPNEHKMKLSVFLSEQLHHEYTYLSSFFSSVEGRTIENYFIDQRIEKVKELLVYKEMTLSEIAFEMEYSSVAHLSNQFKKISGLTPSHFKRVGSNKRKLLDQI</sequence>
<evidence type="ECO:0000313" key="5">
    <source>
        <dbReference type="EMBL" id="SHE90647.1"/>
    </source>
</evidence>
<dbReference type="GO" id="GO:0003700">
    <property type="term" value="F:DNA-binding transcription factor activity"/>
    <property type="evidence" value="ECO:0007669"/>
    <property type="project" value="InterPro"/>
</dbReference>
<keyword evidence="2" id="KW-0238">DNA-binding</keyword>
<dbReference type="SMART" id="SM00342">
    <property type="entry name" value="HTH_ARAC"/>
    <property type="match status" value="1"/>
</dbReference>
<dbReference type="EMBL" id="FQUX01000002">
    <property type="protein sequence ID" value="SHE90647.1"/>
    <property type="molecule type" value="Genomic_DNA"/>
</dbReference>
<dbReference type="InterPro" id="IPR009057">
    <property type="entry name" value="Homeodomain-like_sf"/>
</dbReference>
<name>A0A1M4XAW9_9FLAO</name>
<evidence type="ECO:0000256" key="1">
    <source>
        <dbReference type="ARBA" id="ARBA00023015"/>
    </source>
</evidence>